<dbReference type="Gene3D" id="1.50.10.20">
    <property type="match status" value="1"/>
</dbReference>
<name>A0A1G6X2E4_NIADE</name>
<feature type="domain" description="Non-reducing end beta-L-arabinofuranosidase-like GH127 catalytic" evidence="1">
    <location>
        <begin position="64"/>
        <end position="398"/>
    </location>
</feature>
<dbReference type="STRING" id="1285928.SAMN04487894_11293"/>
<dbReference type="Gene3D" id="1.50.10.10">
    <property type="match status" value="1"/>
</dbReference>
<evidence type="ECO:0000259" key="1">
    <source>
        <dbReference type="Pfam" id="PF07944"/>
    </source>
</evidence>
<dbReference type="Pfam" id="PF20736">
    <property type="entry name" value="Glyco_hydro127M"/>
    <property type="match status" value="1"/>
</dbReference>
<protein>
    <recommendedName>
        <fullName evidence="5">DUF1680 family protein</fullName>
    </recommendedName>
</protein>
<sequence>MIRTIFLVTGLLAGIPGQARDKDSAQVTSLRLEGYLGQRIDQCITNRILSQDPDYLVEPFRHKNETSKWQSEFWGKWTLGACEAYRYNRSEALLRKIRQGAKALMKTQLSNGYIGNYRSSSYLAEWDVWGRKYSLLGLQAYYAITGDPAALEACKKMADHLLSQVGPGRANIATLGNYRGMAAGSVLEPVVYLYRNTRDQKYLDFANYIVRQWETETGPQLISKALNNTPVASRFLPVPKAAQWTQNGSKAYEMMSCYIGLLELYKIVGDQRFLAAAENTARQIMEQELTVAGNASANECFWHGAKNQTVAAFASNETCVTVTWMQFCERLYQLTGKSVYMDELEKTAYNALQASMKNDGRAIASYISLGGFRRSGERQCGMDMNCCEANGPRGFTALPGAALAVGKDLVTVNLYTDLDAAVALNKKNKIGIRVRTGYPKTGTVELAIDAGKPAGFTLALRIPGWSRTCTVYVNGEKINNPDISGNYARLNRSWKKGDRVKLELELEGRLVVLNNHVALVRGPVVLARDSRFNDGFVDASVAIEHSKDNRVVLTPGPDNGFAWMNFSVTALSGIYHDDPGFFRKIQFCDFGSAGNSWDPQDRYQVWLPRTIETADRDTWW</sequence>
<feature type="domain" description="Non-reducing end beta-L-arabinofuranosidase-like GH127 middle" evidence="2">
    <location>
        <begin position="410"/>
        <end position="505"/>
    </location>
</feature>
<dbReference type="PANTHER" id="PTHR43465">
    <property type="entry name" value="DUF1680 DOMAIN PROTEIN (AFU_ORTHOLOGUE AFUA_1G08910)"/>
    <property type="match status" value="1"/>
</dbReference>
<dbReference type="InterPro" id="IPR049174">
    <property type="entry name" value="Beta-AFase-like"/>
</dbReference>
<dbReference type="EMBL" id="FMZO01000012">
    <property type="protein sequence ID" value="SDD71587.1"/>
    <property type="molecule type" value="Genomic_DNA"/>
</dbReference>
<reference evidence="4" key="1">
    <citation type="submission" date="2016-10" db="EMBL/GenBank/DDBJ databases">
        <authorList>
            <person name="Varghese N."/>
            <person name="Submissions S."/>
        </authorList>
    </citation>
    <scope>NUCLEOTIDE SEQUENCE [LARGE SCALE GENOMIC DNA]</scope>
    <source>
        <strain evidence="4">DSM 25811 / CCM 8410 / LMG 26954 / E90</strain>
    </source>
</reference>
<dbReference type="SUPFAM" id="SSF48208">
    <property type="entry name" value="Six-hairpin glycosidases"/>
    <property type="match status" value="1"/>
</dbReference>
<proteinExistence type="predicted"/>
<evidence type="ECO:0000259" key="2">
    <source>
        <dbReference type="Pfam" id="PF20736"/>
    </source>
</evidence>
<dbReference type="InterPro" id="IPR049046">
    <property type="entry name" value="Beta-AFase-like_GH127_middle"/>
</dbReference>
<dbReference type="AlphaFoldDB" id="A0A1G6X2E4"/>
<dbReference type="PANTHER" id="PTHR43465:SF2">
    <property type="entry name" value="DUF1680 DOMAIN PROTEIN (AFU_ORTHOLOGUE AFUA_1G08910)"/>
    <property type="match status" value="1"/>
</dbReference>
<gene>
    <name evidence="3" type="ORF">SAMN04487894_11293</name>
</gene>
<dbReference type="GO" id="GO:0005975">
    <property type="term" value="P:carbohydrate metabolic process"/>
    <property type="evidence" value="ECO:0007669"/>
    <property type="project" value="InterPro"/>
</dbReference>
<dbReference type="Pfam" id="PF07944">
    <property type="entry name" value="Beta-AFase-like_GH127_cat"/>
    <property type="match status" value="1"/>
</dbReference>
<evidence type="ECO:0000313" key="4">
    <source>
        <dbReference type="Proteomes" id="UP000198757"/>
    </source>
</evidence>
<dbReference type="InterPro" id="IPR008928">
    <property type="entry name" value="6-hairpin_glycosidase_sf"/>
</dbReference>
<accession>A0A1G6X2E4</accession>
<dbReference type="RefSeq" id="WP_176954478.1">
    <property type="nucleotide sequence ID" value="NZ_FMZO01000012.1"/>
</dbReference>
<dbReference type="InterPro" id="IPR012341">
    <property type="entry name" value="6hp_glycosidase-like_sf"/>
</dbReference>
<evidence type="ECO:0008006" key="5">
    <source>
        <dbReference type="Google" id="ProtNLM"/>
    </source>
</evidence>
<organism evidence="3 4">
    <name type="scientific">Niabella drilacis (strain DSM 25811 / CCM 8410 / CCUG 62505 / LMG 26954 / E90)</name>
    <dbReference type="NCBI Taxonomy" id="1285928"/>
    <lineage>
        <taxon>Bacteria</taxon>
        <taxon>Pseudomonadati</taxon>
        <taxon>Bacteroidota</taxon>
        <taxon>Chitinophagia</taxon>
        <taxon>Chitinophagales</taxon>
        <taxon>Chitinophagaceae</taxon>
        <taxon>Niabella</taxon>
    </lineage>
</organism>
<evidence type="ECO:0000313" key="3">
    <source>
        <dbReference type="EMBL" id="SDD71587.1"/>
    </source>
</evidence>
<dbReference type="Proteomes" id="UP000198757">
    <property type="component" value="Unassembled WGS sequence"/>
</dbReference>
<keyword evidence="4" id="KW-1185">Reference proteome</keyword>
<dbReference type="InterPro" id="IPR012878">
    <property type="entry name" value="Beta-AFase-like_GH127_cat"/>
</dbReference>